<protein>
    <recommendedName>
        <fullName evidence="3">histidine kinase</fullName>
        <ecNumber evidence="3">2.7.13.3</ecNumber>
    </recommendedName>
</protein>
<accession>A0A4R7V1G9</accession>
<dbReference type="AlphaFoldDB" id="A0A4R7V1G9"/>
<evidence type="ECO:0000259" key="12">
    <source>
        <dbReference type="PROSITE" id="PS50885"/>
    </source>
</evidence>
<dbReference type="Proteomes" id="UP000294927">
    <property type="component" value="Unassembled WGS sequence"/>
</dbReference>
<feature type="domain" description="Histidine kinase" evidence="11">
    <location>
        <begin position="244"/>
        <end position="458"/>
    </location>
</feature>
<evidence type="ECO:0000259" key="11">
    <source>
        <dbReference type="PROSITE" id="PS50109"/>
    </source>
</evidence>
<dbReference type="PROSITE" id="PS50885">
    <property type="entry name" value="HAMP"/>
    <property type="match status" value="1"/>
</dbReference>
<keyword evidence="10" id="KW-0472">Membrane</keyword>
<dbReference type="InterPro" id="IPR003660">
    <property type="entry name" value="HAMP_dom"/>
</dbReference>
<dbReference type="InterPro" id="IPR004358">
    <property type="entry name" value="Sig_transdc_His_kin-like_C"/>
</dbReference>
<keyword evidence="7 13" id="KW-0418">Kinase</keyword>
<keyword evidence="4" id="KW-0597">Phosphoprotein</keyword>
<evidence type="ECO:0000256" key="10">
    <source>
        <dbReference type="ARBA" id="ARBA00023136"/>
    </source>
</evidence>
<dbReference type="Pfam" id="PF00512">
    <property type="entry name" value="HisKA"/>
    <property type="match status" value="1"/>
</dbReference>
<evidence type="ECO:0000256" key="8">
    <source>
        <dbReference type="ARBA" id="ARBA00022989"/>
    </source>
</evidence>
<sequence>MRRRLLLVLLVFSVLAVAGFAVPLLESTAARRTQEYVLSRTGDLNRFATLAQEVTSGSDRTRLTGEVRGHTRVFGDGVVVVDARRRVIVEEGLRATEPRVSAAIDAALRNQPAATPQTLRPWSTGDVLLARPVGTGTRVSGAVVLRSTVDPAVEDITTSWSMILLGALAALTVCVVVVLRLAHWVLGPVRQLADGVHAVAAGRERAHVDIVAGPPELRGLAEEFNEMSDALAESAQRQRRLVADASHQLRNPMAALRLRIDTLAARDATHGPMVTEIERLEALLDGMLTLAAADSKATDLAADLAEEDHCDAVAVLAERAEAWHEAAVAKGVRLAGPTRVPHGIVVACAESELAQVVDVLLDNAIKYAGNGATARWSCVDEAGRVLLTIADDGPGVPAGELDRLTERFWRSGRHRDEPGSGLGLAIAERLVTARGGTFGVDNGDRGGLAVSVMLPTTEE</sequence>
<dbReference type="SUPFAM" id="SSF47384">
    <property type="entry name" value="Homodimeric domain of signal transducing histidine kinase"/>
    <property type="match status" value="1"/>
</dbReference>
<dbReference type="CDD" id="cd06225">
    <property type="entry name" value="HAMP"/>
    <property type="match status" value="1"/>
</dbReference>
<dbReference type="Pfam" id="PF00672">
    <property type="entry name" value="HAMP"/>
    <property type="match status" value="1"/>
</dbReference>
<keyword evidence="8" id="KW-1133">Transmembrane helix</keyword>
<evidence type="ECO:0000256" key="2">
    <source>
        <dbReference type="ARBA" id="ARBA00004236"/>
    </source>
</evidence>
<dbReference type="SUPFAM" id="SSF55874">
    <property type="entry name" value="ATPase domain of HSP90 chaperone/DNA topoisomerase II/histidine kinase"/>
    <property type="match status" value="1"/>
</dbReference>
<evidence type="ECO:0000256" key="7">
    <source>
        <dbReference type="ARBA" id="ARBA00022777"/>
    </source>
</evidence>
<dbReference type="InterPro" id="IPR050428">
    <property type="entry name" value="TCS_sensor_his_kinase"/>
</dbReference>
<comment type="subcellular location">
    <subcellularLocation>
        <location evidence="2">Cell membrane</location>
    </subcellularLocation>
</comment>
<feature type="domain" description="HAMP" evidence="12">
    <location>
        <begin position="183"/>
        <end position="236"/>
    </location>
</feature>
<dbReference type="InterPro" id="IPR036890">
    <property type="entry name" value="HATPase_C_sf"/>
</dbReference>
<dbReference type="InterPro" id="IPR003594">
    <property type="entry name" value="HATPase_dom"/>
</dbReference>
<evidence type="ECO:0000256" key="3">
    <source>
        <dbReference type="ARBA" id="ARBA00012438"/>
    </source>
</evidence>
<comment type="catalytic activity">
    <reaction evidence="1">
        <text>ATP + protein L-histidine = ADP + protein N-phospho-L-histidine.</text>
        <dbReference type="EC" id="2.7.13.3"/>
    </reaction>
</comment>
<gene>
    <name evidence="13" type="ORF">CLV71_11677</name>
</gene>
<keyword evidence="14" id="KW-1185">Reference proteome</keyword>
<dbReference type="EMBL" id="SOCP01000016">
    <property type="protein sequence ID" value="TDV43143.1"/>
    <property type="molecule type" value="Genomic_DNA"/>
</dbReference>
<keyword evidence="9" id="KW-0902">Two-component regulatory system</keyword>
<dbReference type="CDD" id="cd00075">
    <property type="entry name" value="HATPase"/>
    <property type="match status" value="1"/>
</dbReference>
<dbReference type="PANTHER" id="PTHR45436:SF5">
    <property type="entry name" value="SENSOR HISTIDINE KINASE TRCS"/>
    <property type="match status" value="1"/>
</dbReference>
<dbReference type="Gene3D" id="3.30.565.10">
    <property type="entry name" value="Histidine kinase-like ATPase, C-terminal domain"/>
    <property type="match status" value="1"/>
</dbReference>
<dbReference type="Pfam" id="PF02518">
    <property type="entry name" value="HATPase_c"/>
    <property type="match status" value="1"/>
</dbReference>
<dbReference type="RefSeq" id="WP_133907049.1">
    <property type="nucleotide sequence ID" value="NZ_SOCP01000016.1"/>
</dbReference>
<evidence type="ECO:0000313" key="13">
    <source>
        <dbReference type="EMBL" id="TDV43143.1"/>
    </source>
</evidence>
<dbReference type="EC" id="2.7.13.3" evidence="3"/>
<evidence type="ECO:0000313" key="14">
    <source>
        <dbReference type="Proteomes" id="UP000294927"/>
    </source>
</evidence>
<dbReference type="PROSITE" id="PS50109">
    <property type="entry name" value="HIS_KIN"/>
    <property type="match status" value="1"/>
</dbReference>
<dbReference type="CDD" id="cd00082">
    <property type="entry name" value="HisKA"/>
    <property type="match status" value="1"/>
</dbReference>
<dbReference type="InterPro" id="IPR036097">
    <property type="entry name" value="HisK_dim/P_sf"/>
</dbReference>
<evidence type="ECO:0000256" key="4">
    <source>
        <dbReference type="ARBA" id="ARBA00022553"/>
    </source>
</evidence>
<dbReference type="GO" id="GO:0005886">
    <property type="term" value="C:plasma membrane"/>
    <property type="evidence" value="ECO:0007669"/>
    <property type="project" value="UniProtKB-SubCell"/>
</dbReference>
<dbReference type="SUPFAM" id="SSF158472">
    <property type="entry name" value="HAMP domain-like"/>
    <property type="match status" value="1"/>
</dbReference>
<dbReference type="GO" id="GO:0000155">
    <property type="term" value="F:phosphorelay sensor kinase activity"/>
    <property type="evidence" value="ECO:0007669"/>
    <property type="project" value="InterPro"/>
</dbReference>
<dbReference type="SMART" id="SM00387">
    <property type="entry name" value="HATPase_c"/>
    <property type="match status" value="1"/>
</dbReference>
<dbReference type="Gene3D" id="1.10.287.130">
    <property type="match status" value="1"/>
</dbReference>
<organism evidence="13 14">
    <name type="scientific">Actinophytocola oryzae</name>
    <dbReference type="NCBI Taxonomy" id="502181"/>
    <lineage>
        <taxon>Bacteria</taxon>
        <taxon>Bacillati</taxon>
        <taxon>Actinomycetota</taxon>
        <taxon>Actinomycetes</taxon>
        <taxon>Pseudonocardiales</taxon>
        <taxon>Pseudonocardiaceae</taxon>
    </lineage>
</organism>
<comment type="caution">
    <text evidence="13">The sequence shown here is derived from an EMBL/GenBank/DDBJ whole genome shotgun (WGS) entry which is preliminary data.</text>
</comment>
<keyword evidence="5" id="KW-0808">Transferase</keyword>
<dbReference type="Gene3D" id="6.10.340.10">
    <property type="match status" value="1"/>
</dbReference>
<dbReference type="SMART" id="SM00304">
    <property type="entry name" value="HAMP"/>
    <property type="match status" value="1"/>
</dbReference>
<dbReference type="OrthoDB" id="9786919at2"/>
<dbReference type="PANTHER" id="PTHR45436">
    <property type="entry name" value="SENSOR HISTIDINE KINASE YKOH"/>
    <property type="match status" value="1"/>
</dbReference>
<keyword evidence="6" id="KW-0812">Transmembrane</keyword>
<evidence type="ECO:0000256" key="5">
    <source>
        <dbReference type="ARBA" id="ARBA00022679"/>
    </source>
</evidence>
<evidence type="ECO:0000256" key="6">
    <source>
        <dbReference type="ARBA" id="ARBA00022692"/>
    </source>
</evidence>
<dbReference type="SMART" id="SM00388">
    <property type="entry name" value="HisKA"/>
    <property type="match status" value="1"/>
</dbReference>
<dbReference type="PRINTS" id="PR00344">
    <property type="entry name" value="BCTRLSENSOR"/>
</dbReference>
<proteinExistence type="predicted"/>
<dbReference type="InterPro" id="IPR003661">
    <property type="entry name" value="HisK_dim/P_dom"/>
</dbReference>
<evidence type="ECO:0000256" key="1">
    <source>
        <dbReference type="ARBA" id="ARBA00000085"/>
    </source>
</evidence>
<dbReference type="InterPro" id="IPR005467">
    <property type="entry name" value="His_kinase_dom"/>
</dbReference>
<reference evidence="13 14" key="1">
    <citation type="submission" date="2019-03" db="EMBL/GenBank/DDBJ databases">
        <title>Genomic Encyclopedia of Archaeal and Bacterial Type Strains, Phase II (KMG-II): from individual species to whole genera.</title>
        <authorList>
            <person name="Goeker M."/>
        </authorList>
    </citation>
    <scope>NUCLEOTIDE SEQUENCE [LARGE SCALE GENOMIC DNA]</scope>
    <source>
        <strain evidence="13 14">DSM 45499</strain>
    </source>
</reference>
<name>A0A4R7V1G9_9PSEU</name>
<evidence type="ECO:0000256" key="9">
    <source>
        <dbReference type="ARBA" id="ARBA00023012"/>
    </source>
</evidence>